<dbReference type="PANTHER" id="PTHR12389:SF0">
    <property type="entry name" value="E3 UBIQUITIN-PROTEIN LIGASE LISTERIN"/>
    <property type="match status" value="1"/>
</dbReference>
<dbReference type="GO" id="GO:0005829">
    <property type="term" value="C:cytosol"/>
    <property type="evidence" value="ECO:0007669"/>
    <property type="project" value="UniProtKB-UniRule"/>
</dbReference>
<dbReference type="GO" id="GO:0072344">
    <property type="term" value="P:rescue of stalled ribosome"/>
    <property type="evidence" value="ECO:0007669"/>
    <property type="project" value="UniProtKB-UniRule"/>
</dbReference>
<dbReference type="GO" id="GO:0008270">
    <property type="term" value="F:zinc ion binding"/>
    <property type="evidence" value="ECO:0007669"/>
    <property type="project" value="UniProtKB-KW"/>
</dbReference>
<dbReference type="UniPathway" id="UPA00143"/>
<comment type="pathway">
    <text evidence="1">Protein modification; protein ubiquitination.</text>
</comment>
<comment type="function">
    <text evidence="1">E3 ubiquitin-protein ligase. Component of the ribosome quality control complex (RQC), a ribosome-associated complex that mediates ubiquitination and extraction of incompletely synthesized nascent chains for proteasomal degradation.</text>
</comment>
<keyword evidence="5" id="KW-1185">Reference proteome</keyword>
<dbReference type="GO" id="GO:1990112">
    <property type="term" value="C:RQC complex"/>
    <property type="evidence" value="ECO:0007669"/>
    <property type="project" value="UniProtKB-UniRule"/>
</dbReference>
<feature type="compositionally biased region" description="Basic and acidic residues" evidence="2">
    <location>
        <begin position="1"/>
        <end position="11"/>
    </location>
</feature>
<dbReference type="GO" id="GO:1990116">
    <property type="term" value="P:ribosome-associated ubiquitin-dependent protein catabolic process"/>
    <property type="evidence" value="ECO:0007669"/>
    <property type="project" value="UniProtKB-UniRule"/>
</dbReference>
<feature type="compositionally biased region" description="Polar residues" evidence="2">
    <location>
        <begin position="13"/>
        <end position="23"/>
    </location>
</feature>
<keyword evidence="1" id="KW-0833">Ubl conjugation pathway</keyword>
<organism evidence="4 5">
    <name type="scientific">Sphaeroforma arctica JP610</name>
    <dbReference type="NCBI Taxonomy" id="667725"/>
    <lineage>
        <taxon>Eukaryota</taxon>
        <taxon>Ichthyosporea</taxon>
        <taxon>Ichthyophonida</taxon>
        <taxon>Sphaeroforma</taxon>
    </lineage>
</organism>
<proteinExistence type="inferred from homology"/>
<keyword evidence="1" id="KW-0863">Zinc-finger</keyword>
<evidence type="ECO:0000259" key="3">
    <source>
        <dbReference type="Pfam" id="PF22958"/>
    </source>
</evidence>
<evidence type="ECO:0000313" key="5">
    <source>
        <dbReference type="Proteomes" id="UP000054560"/>
    </source>
</evidence>
<feature type="domain" description="E3 ubiquitin-protein ligase listerin N-terminal" evidence="3">
    <location>
        <begin position="110"/>
        <end position="227"/>
    </location>
</feature>
<dbReference type="EMBL" id="KQ242635">
    <property type="protein sequence ID" value="KNC77775.1"/>
    <property type="molecule type" value="Genomic_DNA"/>
</dbReference>
<dbReference type="EC" id="2.3.2.27" evidence="1"/>
<dbReference type="OrthoDB" id="6108at2759"/>
<evidence type="ECO:0000313" key="4">
    <source>
        <dbReference type="EMBL" id="KNC77775.1"/>
    </source>
</evidence>
<gene>
    <name evidence="4" type="ORF">SARC_09773</name>
</gene>
<feature type="region of interest" description="Disordered" evidence="2">
    <location>
        <begin position="1"/>
        <end position="23"/>
    </location>
</feature>
<comment type="catalytic activity">
    <reaction evidence="1">
        <text>S-ubiquitinyl-[E2 ubiquitin-conjugating enzyme]-L-cysteine + [acceptor protein]-L-lysine = [E2 ubiquitin-conjugating enzyme]-L-cysteine + N(6)-ubiquitinyl-[acceptor protein]-L-lysine.</text>
        <dbReference type="EC" id="2.3.2.27"/>
    </reaction>
</comment>
<dbReference type="GeneID" id="25910277"/>
<sequence length="386" mass="41314">MGRSKNDDRQKKGTTSSSSQAAAELVSRQSPNAFVGFQSLQNNPVFLAAGGQGGHVDGSGSDLLTDSKFKIVFKSLLKRDAVTKVKALQSLGELIKTADEAAVVQSLPLLDQIVASKKFWSLLQSDSVEIRGRFYTLLLCAVSADQTGIEANMSLAAPAVLSMCGEKQSGLQTAMWNTYLTVLQQMPCIWVTVKKGAITHLKLWKMLSSAGHGSPALALPCCVPLLSVLPSHVRRDVLFVDKWLSCTWEGVTVCATDTQRNVVVNGYVEALAYLSKDARECEDSHALLSKMWLGHTLATVAEAMTTNQMALDCRTLFNGVAGILSTGCVPSDIQTEFTTQLKQAAVAKSEADVANSAEHGASIARAACEHLSPALIAFVQFGGEYI</sequence>
<keyword evidence="1" id="KW-0808">Transferase</keyword>
<dbReference type="InterPro" id="IPR054476">
    <property type="entry name" value="Ltn1_N"/>
</dbReference>
<name>A0A0L0FLZ4_9EUKA</name>
<dbReference type="GO" id="GO:0043023">
    <property type="term" value="F:ribosomal large subunit binding"/>
    <property type="evidence" value="ECO:0007669"/>
    <property type="project" value="TreeGrafter"/>
</dbReference>
<protein>
    <recommendedName>
        <fullName evidence="1">E3 ubiquitin-protein ligase listerin</fullName>
        <ecNumber evidence="1">2.3.2.27</ecNumber>
    </recommendedName>
    <alternativeName>
        <fullName evidence="1">RING-type E3 ubiquitin transferase listerin</fullName>
    </alternativeName>
</protein>
<keyword evidence="1" id="KW-0479">Metal-binding</keyword>
<comment type="similarity">
    <text evidence="1">Belongs to the LTN1 family.</text>
</comment>
<dbReference type="STRING" id="667725.A0A0L0FLZ4"/>
<evidence type="ECO:0000256" key="2">
    <source>
        <dbReference type="SAM" id="MobiDB-lite"/>
    </source>
</evidence>
<evidence type="ECO:0000256" key="1">
    <source>
        <dbReference type="RuleBase" id="RU367090"/>
    </source>
</evidence>
<dbReference type="Proteomes" id="UP000054560">
    <property type="component" value="Unassembled WGS sequence"/>
</dbReference>
<dbReference type="GO" id="GO:0061630">
    <property type="term" value="F:ubiquitin protein ligase activity"/>
    <property type="evidence" value="ECO:0007669"/>
    <property type="project" value="UniProtKB-UniRule"/>
</dbReference>
<dbReference type="Pfam" id="PF22958">
    <property type="entry name" value="Ltn1_1st"/>
    <property type="match status" value="2"/>
</dbReference>
<keyword evidence="1" id="KW-0862">Zinc</keyword>
<dbReference type="eggNOG" id="KOG0803">
    <property type="taxonomic scope" value="Eukaryota"/>
</dbReference>
<accession>A0A0L0FLZ4</accession>
<reference evidence="4 5" key="1">
    <citation type="submission" date="2011-02" db="EMBL/GenBank/DDBJ databases">
        <title>The Genome Sequence of Sphaeroforma arctica JP610.</title>
        <authorList>
            <consortium name="The Broad Institute Genome Sequencing Platform"/>
            <person name="Russ C."/>
            <person name="Cuomo C."/>
            <person name="Young S.K."/>
            <person name="Zeng Q."/>
            <person name="Gargeya S."/>
            <person name="Alvarado L."/>
            <person name="Berlin A."/>
            <person name="Chapman S.B."/>
            <person name="Chen Z."/>
            <person name="Freedman E."/>
            <person name="Gellesch M."/>
            <person name="Goldberg J."/>
            <person name="Griggs A."/>
            <person name="Gujja S."/>
            <person name="Heilman E."/>
            <person name="Heiman D."/>
            <person name="Howarth C."/>
            <person name="Mehta T."/>
            <person name="Neiman D."/>
            <person name="Pearson M."/>
            <person name="Roberts A."/>
            <person name="Saif S."/>
            <person name="Shea T."/>
            <person name="Shenoy N."/>
            <person name="Sisk P."/>
            <person name="Stolte C."/>
            <person name="Sykes S."/>
            <person name="White J."/>
            <person name="Yandava C."/>
            <person name="Burger G."/>
            <person name="Gray M.W."/>
            <person name="Holland P.W.H."/>
            <person name="King N."/>
            <person name="Lang F.B.F."/>
            <person name="Roger A.J."/>
            <person name="Ruiz-Trillo I."/>
            <person name="Haas B."/>
            <person name="Nusbaum C."/>
            <person name="Birren B."/>
        </authorList>
    </citation>
    <scope>NUCLEOTIDE SEQUENCE [LARGE SCALE GENOMIC DNA]</scope>
    <source>
        <strain evidence="4 5">JP610</strain>
    </source>
</reference>
<comment type="subunit">
    <text evidence="1">Component of the ribosome quality control complex (RQC).</text>
</comment>
<feature type="domain" description="E3 ubiquitin-protein ligase listerin N-terminal" evidence="3">
    <location>
        <begin position="67"/>
        <end position="105"/>
    </location>
</feature>
<dbReference type="InterPro" id="IPR039795">
    <property type="entry name" value="LTN1/Rkr1"/>
</dbReference>
<dbReference type="RefSeq" id="XP_014151677.1">
    <property type="nucleotide sequence ID" value="XM_014296202.1"/>
</dbReference>
<dbReference type="GO" id="GO:0016567">
    <property type="term" value="P:protein ubiquitination"/>
    <property type="evidence" value="ECO:0007669"/>
    <property type="project" value="UniProtKB-UniPathway"/>
</dbReference>
<dbReference type="PANTHER" id="PTHR12389">
    <property type="entry name" value="ZINC FINGER PROTEIN 294"/>
    <property type="match status" value="1"/>
</dbReference>
<dbReference type="AlphaFoldDB" id="A0A0L0FLZ4"/>